<sequence>MSTTAGGSLRAHFALLSGAIVWGLIWYPYRLLAQAGIDGVTASILTYLLALAIGLLPFVWRRAWRGVMPSWWLVAIALAAGGCNIGYVLATLEGEVMRVLLLFYLSPLWTVLLSRLLLGEHLGRLGAGVIALSLAGTAVMLWRPEMGFPWPSVRAEWIGVAAGALFALANVMIRKTPQLSIEVKSLAVFVGVAVIGFGLLALGGEPQSSSLPLAPRTVGLLLGIGVVLLAINLIVQFGLTHTPANQAIVIFLFELVVAAVSSSLLAGERMGPQEWVGGAMIVAASLFSGRVAEPARKAAPASG</sequence>
<dbReference type="EMBL" id="JADJEV010000003">
    <property type="protein sequence ID" value="MBK6972853.1"/>
    <property type="molecule type" value="Genomic_DNA"/>
</dbReference>
<evidence type="ECO:0000256" key="3">
    <source>
        <dbReference type="ARBA" id="ARBA00022692"/>
    </source>
</evidence>
<feature type="transmembrane region" description="Helical" evidence="6">
    <location>
        <begin position="96"/>
        <end position="118"/>
    </location>
</feature>
<feature type="transmembrane region" description="Helical" evidence="6">
    <location>
        <begin position="12"/>
        <end position="29"/>
    </location>
</feature>
<evidence type="ECO:0000256" key="5">
    <source>
        <dbReference type="ARBA" id="ARBA00023136"/>
    </source>
</evidence>
<keyword evidence="3 6" id="KW-0812">Transmembrane</keyword>
<comment type="similarity">
    <text evidence="2">Belongs to the EamA transporter family.</text>
</comment>
<keyword evidence="5 6" id="KW-0472">Membrane</keyword>
<gene>
    <name evidence="8" type="ORF">IPH26_07800</name>
</gene>
<protein>
    <submittedName>
        <fullName evidence="8">DMT family transporter</fullName>
    </submittedName>
</protein>
<comment type="caution">
    <text evidence="8">The sequence shown here is derived from an EMBL/GenBank/DDBJ whole genome shotgun (WGS) entry which is preliminary data.</text>
</comment>
<dbReference type="InterPro" id="IPR037185">
    <property type="entry name" value="EmrE-like"/>
</dbReference>
<evidence type="ECO:0000313" key="9">
    <source>
        <dbReference type="Proteomes" id="UP000807785"/>
    </source>
</evidence>
<dbReference type="Pfam" id="PF00892">
    <property type="entry name" value="EamA"/>
    <property type="match status" value="2"/>
</dbReference>
<feature type="transmembrane region" description="Helical" evidence="6">
    <location>
        <begin position="35"/>
        <end position="59"/>
    </location>
</feature>
<accession>A0A9D7DXU7</accession>
<dbReference type="PANTHER" id="PTHR32322">
    <property type="entry name" value="INNER MEMBRANE TRANSPORTER"/>
    <property type="match status" value="1"/>
</dbReference>
<dbReference type="InterPro" id="IPR050638">
    <property type="entry name" value="AA-Vitamin_Transporters"/>
</dbReference>
<name>A0A9D7DXU7_9PROT</name>
<feature type="domain" description="EamA" evidence="7">
    <location>
        <begin position="11"/>
        <end position="141"/>
    </location>
</feature>
<feature type="domain" description="EamA" evidence="7">
    <location>
        <begin position="157"/>
        <end position="287"/>
    </location>
</feature>
<evidence type="ECO:0000259" key="7">
    <source>
        <dbReference type="Pfam" id="PF00892"/>
    </source>
</evidence>
<feature type="transmembrane region" description="Helical" evidence="6">
    <location>
        <begin position="155"/>
        <end position="173"/>
    </location>
</feature>
<dbReference type="SUPFAM" id="SSF103481">
    <property type="entry name" value="Multidrug resistance efflux transporter EmrE"/>
    <property type="match status" value="2"/>
</dbReference>
<keyword evidence="4 6" id="KW-1133">Transmembrane helix</keyword>
<evidence type="ECO:0000313" key="8">
    <source>
        <dbReference type="EMBL" id="MBK6972853.1"/>
    </source>
</evidence>
<dbReference type="PANTHER" id="PTHR32322:SF2">
    <property type="entry name" value="EAMA DOMAIN-CONTAINING PROTEIN"/>
    <property type="match status" value="1"/>
</dbReference>
<dbReference type="AlphaFoldDB" id="A0A9D7DXU7"/>
<feature type="transmembrane region" description="Helical" evidence="6">
    <location>
        <begin position="247"/>
        <end position="267"/>
    </location>
</feature>
<evidence type="ECO:0000256" key="2">
    <source>
        <dbReference type="ARBA" id="ARBA00007362"/>
    </source>
</evidence>
<reference evidence="8" key="1">
    <citation type="submission" date="2020-10" db="EMBL/GenBank/DDBJ databases">
        <title>Connecting structure to function with the recovery of over 1000 high-quality activated sludge metagenome-assembled genomes encoding full-length rRNA genes using long-read sequencing.</title>
        <authorList>
            <person name="Singleton C.M."/>
            <person name="Petriglieri F."/>
            <person name="Kristensen J.M."/>
            <person name="Kirkegaard R.H."/>
            <person name="Michaelsen T.Y."/>
            <person name="Andersen M.H."/>
            <person name="Karst S.M."/>
            <person name="Dueholm M.S."/>
            <person name="Nielsen P.H."/>
            <person name="Albertsen M."/>
        </authorList>
    </citation>
    <scope>NUCLEOTIDE SEQUENCE</scope>
    <source>
        <strain evidence="8">Bjer_18-Q3-R1-45_BAT3C.347</strain>
    </source>
</reference>
<feature type="transmembrane region" description="Helical" evidence="6">
    <location>
        <begin position="185"/>
        <end position="204"/>
    </location>
</feature>
<feature type="transmembrane region" description="Helical" evidence="6">
    <location>
        <begin position="71"/>
        <end position="90"/>
    </location>
</feature>
<dbReference type="InterPro" id="IPR000620">
    <property type="entry name" value="EamA_dom"/>
</dbReference>
<dbReference type="GO" id="GO:0016020">
    <property type="term" value="C:membrane"/>
    <property type="evidence" value="ECO:0007669"/>
    <property type="project" value="UniProtKB-SubCell"/>
</dbReference>
<evidence type="ECO:0000256" key="6">
    <source>
        <dbReference type="SAM" id="Phobius"/>
    </source>
</evidence>
<feature type="transmembrane region" description="Helical" evidence="6">
    <location>
        <begin position="125"/>
        <end position="143"/>
    </location>
</feature>
<evidence type="ECO:0000256" key="1">
    <source>
        <dbReference type="ARBA" id="ARBA00004141"/>
    </source>
</evidence>
<proteinExistence type="inferred from homology"/>
<dbReference type="Proteomes" id="UP000807785">
    <property type="component" value="Unassembled WGS sequence"/>
</dbReference>
<feature type="transmembrane region" description="Helical" evidence="6">
    <location>
        <begin position="216"/>
        <end position="235"/>
    </location>
</feature>
<evidence type="ECO:0000256" key="4">
    <source>
        <dbReference type="ARBA" id="ARBA00022989"/>
    </source>
</evidence>
<comment type="subcellular location">
    <subcellularLocation>
        <location evidence="1">Membrane</location>
        <topology evidence="1">Multi-pass membrane protein</topology>
    </subcellularLocation>
</comment>
<organism evidence="8 9">
    <name type="scientific">Candidatus Methylophosphatis roskildensis</name>
    <dbReference type="NCBI Taxonomy" id="2899263"/>
    <lineage>
        <taxon>Bacteria</taxon>
        <taxon>Pseudomonadati</taxon>
        <taxon>Pseudomonadota</taxon>
        <taxon>Betaproteobacteria</taxon>
        <taxon>Nitrosomonadales</taxon>
        <taxon>Sterolibacteriaceae</taxon>
        <taxon>Candidatus Methylophosphatis</taxon>
    </lineage>
</organism>